<evidence type="ECO:0000256" key="1">
    <source>
        <dbReference type="SAM" id="Phobius"/>
    </source>
</evidence>
<dbReference type="Proteomes" id="UP001158576">
    <property type="component" value="Chromosome 1"/>
</dbReference>
<evidence type="ECO:0000313" key="2">
    <source>
        <dbReference type="EMBL" id="CAG5106087.1"/>
    </source>
</evidence>
<proteinExistence type="predicted"/>
<keyword evidence="3" id="KW-1185">Reference proteome</keyword>
<reference evidence="2 3" key="1">
    <citation type="submission" date="2021-04" db="EMBL/GenBank/DDBJ databases">
        <authorList>
            <person name="Bliznina A."/>
        </authorList>
    </citation>
    <scope>NUCLEOTIDE SEQUENCE [LARGE SCALE GENOMIC DNA]</scope>
</reference>
<name>A0ABN7SW58_OIKDI</name>
<keyword evidence="1" id="KW-1133">Transmembrane helix</keyword>
<feature type="transmembrane region" description="Helical" evidence="1">
    <location>
        <begin position="7"/>
        <end position="28"/>
    </location>
</feature>
<keyword evidence="1" id="KW-0812">Transmembrane</keyword>
<sequence>MISRDDIFSWCLAVVDILVIIILSVAYYCYIQYYGEQNLKDKYLSERQKRNQLNPMKDLFQFLLKYFNENQSKENRSIEKASRK</sequence>
<keyword evidence="1" id="KW-0472">Membrane</keyword>
<gene>
    <name evidence="2" type="ORF">OKIOD_LOCUS11442</name>
</gene>
<evidence type="ECO:0000313" key="3">
    <source>
        <dbReference type="Proteomes" id="UP001158576"/>
    </source>
</evidence>
<dbReference type="EMBL" id="OU015566">
    <property type="protein sequence ID" value="CAG5106087.1"/>
    <property type="molecule type" value="Genomic_DNA"/>
</dbReference>
<organism evidence="2 3">
    <name type="scientific">Oikopleura dioica</name>
    <name type="common">Tunicate</name>
    <dbReference type="NCBI Taxonomy" id="34765"/>
    <lineage>
        <taxon>Eukaryota</taxon>
        <taxon>Metazoa</taxon>
        <taxon>Chordata</taxon>
        <taxon>Tunicata</taxon>
        <taxon>Appendicularia</taxon>
        <taxon>Copelata</taxon>
        <taxon>Oikopleuridae</taxon>
        <taxon>Oikopleura</taxon>
    </lineage>
</organism>
<protein>
    <submittedName>
        <fullName evidence="2">Oidioi.mRNA.OKI2018_I69.chr1.g2677.t1.cds</fullName>
    </submittedName>
</protein>
<accession>A0ABN7SW58</accession>